<evidence type="ECO:0000313" key="3">
    <source>
        <dbReference type="Proteomes" id="UP001235939"/>
    </source>
</evidence>
<sequence length="160" mass="17863">MKNFKKKSCLRRKKKWYHEDRSLECPLAESQFYSNASSPSLNQDSPSHDSDKMKKSVQISRQLVQETLMDEGLRVAKELANQMDEESGQVIPPPPPALPPPPPRMDGPRPRGRPPKIERDYTVSTLTAPTLPPPSCMGPPSRPPSEPSHHGDPLLSNGKH</sequence>
<protein>
    <submittedName>
        <fullName evidence="2">Uncharacterized protein</fullName>
    </submittedName>
</protein>
<dbReference type="Proteomes" id="UP001235939">
    <property type="component" value="Chromosome 04"/>
</dbReference>
<evidence type="ECO:0000313" key="2">
    <source>
        <dbReference type="EMBL" id="UYV66385.1"/>
    </source>
</evidence>
<dbReference type="EMBL" id="CP092866">
    <property type="protein sequence ID" value="UYV66385.1"/>
    <property type="molecule type" value="Genomic_DNA"/>
</dbReference>
<accession>A0ABY6KC97</accession>
<organism evidence="2 3">
    <name type="scientific">Cordylochernes scorpioides</name>
    <dbReference type="NCBI Taxonomy" id="51811"/>
    <lineage>
        <taxon>Eukaryota</taxon>
        <taxon>Metazoa</taxon>
        <taxon>Ecdysozoa</taxon>
        <taxon>Arthropoda</taxon>
        <taxon>Chelicerata</taxon>
        <taxon>Arachnida</taxon>
        <taxon>Pseudoscorpiones</taxon>
        <taxon>Cheliferoidea</taxon>
        <taxon>Chernetidae</taxon>
        <taxon>Cordylochernes</taxon>
    </lineage>
</organism>
<proteinExistence type="predicted"/>
<name>A0ABY6KC97_9ARAC</name>
<keyword evidence="3" id="KW-1185">Reference proteome</keyword>
<feature type="compositionally biased region" description="Polar residues" evidence="1">
    <location>
        <begin position="33"/>
        <end position="45"/>
    </location>
</feature>
<evidence type="ECO:0000256" key="1">
    <source>
        <dbReference type="SAM" id="MobiDB-lite"/>
    </source>
</evidence>
<reference evidence="2 3" key="1">
    <citation type="submission" date="2022-01" db="EMBL/GenBank/DDBJ databases">
        <title>A chromosomal length assembly of Cordylochernes scorpioides.</title>
        <authorList>
            <person name="Zeh D."/>
            <person name="Zeh J."/>
        </authorList>
    </citation>
    <scope>NUCLEOTIDE SEQUENCE [LARGE SCALE GENOMIC DNA]</scope>
    <source>
        <strain evidence="2">IN4F17</strain>
        <tissue evidence="2">Whole Body</tissue>
    </source>
</reference>
<feature type="compositionally biased region" description="Pro residues" evidence="1">
    <location>
        <begin position="91"/>
        <end position="105"/>
    </location>
</feature>
<feature type="region of interest" description="Disordered" evidence="1">
    <location>
        <begin position="76"/>
        <end position="160"/>
    </location>
</feature>
<feature type="region of interest" description="Disordered" evidence="1">
    <location>
        <begin position="33"/>
        <end position="59"/>
    </location>
</feature>
<feature type="compositionally biased region" description="Pro residues" evidence="1">
    <location>
        <begin position="130"/>
        <end position="146"/>
    </location>
</feature>
<gene>
    <name evidence="2" type="ORF">LAZ67_4001512</name>
</gene>